<dbReference type="PANTHER" id="PTHR33885:SF3">
    <property type="entry name" value="PHAGE SHOCK PROTEIN C"/>
    <property type="match status" value="1"/>
</dbReference>
<comment type="subcellular location">
    <subcellularLocation>
        <location evidence="1">Cell membrane</location>
        <topology evidence="1">Single-pass membrane protein</topology>
    </subcellularLocation>
</comment>
<evidence type="ECO:0000256" key="1">
    <source>
        <dbReference type="ARBA" id="ARBA00004162"/>
    </source>
</evidence>
<evidence type="ECO:0000256" key="3">
    <source>
        <dbReference type="ARBA" id="ARBA00022692"/>
    </source>
</evidence>
<keyword evidence="2" id="KW-1003">Cell membrane</keyword>
<keyword evidence="3 6" id="KW-0812">Transmembrane</keyword>
<comment type="caution">
    <text evidence="8">The sequence shown here is derived from an EMBL/GenBank/DDBJ whole genome shotgun (WGS) entry which is preliminary data.</text>
</comment>
<gene>
    <name evidence="8" type="ORF">GGR39_001273</name>
</gene>
<keyword evidence="4 6" id="KW-1133">Transmembrane helix</keyword>
<organism evidence="8 9">
    <name type="scientific">Novosphingobium fluoreni</name>
    <dbReference type="NCBI Taxonomy" id="1391222"/>
    <lineage>
        <taxon>Bacteria</taxon>
        <taxon>Pseudomonadati</taxon>
        <taxon>Pseudomonadota</taxon>
        <taxon>Alphaproteobacteria</taxon>
        <taxon>Sphingomonadales</taxon>
        <taxon>Sphingomonadaceae</taxon>
        <taxon>Novosphingobium</taxon>
    </lineage>
</organism>
<evidence type="ECO:0000256" key="6">
    <source>
        <dbReference type="SAM" id="Phobius"/>
    </source>
</evidence>
<keyword evidence="9" id="KW-1185">Reference proteome</keyword>
<name>A0A7W6FXV1_9SPHN</name>
<dbReference type="EMBL" id="JACIDY010000002">
    <property type="protein sequence ID" value="MBB3939633.1"/>
    <property type="molecule type" value="Genomic_DNA"/>
</dbReference>
<proteinExistence type="predicted"/>
<feature type="domain" description="Phage shock protein PspC N-terminal" evidence="7">
    <location>
        <begin position="6"/>
        <end position="59"/>
    </location>
</feature>
<reference evidence="8 9" key="1">
    <citation type="submission" date="2020-08" db="EMBL/GenBank/DDBJ databases">
        <title>Genomic Encyclopedia of Type Strains, Phase IV (KMG-IV): sequencing the most valuable type-strain genomes for metagenomic binning, comparative biology and taxonomic classification.</title>
        <authorList>
            <person name="Goeker M."/>
        </authorList>
    </citation>
    <scope>NUCLEOTIDE SEQUENCE [LARGE SCALE GENOMIC DNA]</scope>
    <source>
        <strain evidence="8 9">DSM 27568</strain>
    </source>
</reference>
<feature type="transmembrane region" description="Helical" evidence="6">
    <location>
        <begin position="35"/>
        <end position="59"/>
    </location>
</feature>
<dbReference type="InterPro" id="IPR007168">
    <property type="entry name" value="Phageshock_PspC_N"/>
</dbReference>
<dbReference type="AlphaFoldDB" id="A0A7W6FXV1"/>
<dbReference type="RefSeq" id="WP_183616329.1">
    <property type="nucleotide sequence ID" value="NZ_JACIDY010000002.1"/>
</dbReference>
<evidence type="ECO:0000313" key="9">
    <source>
        <dbReference type="Proteomes" id="UP000561459"/>
    </source>
</evidence>
<dbReference type="PANTHER" id="PTHR33885">
    <property type="entry name" value="PHAGE SHOCK PROTEIN C"/>
    <property type="match status" value="1"/>
</dbReference>
<evidence type="ECO:0000259" key="7">
    <source>
        <dbReference type="Pfam" id="PF04024"/>
    </source>
</evidence>
<dbReference type="InterPro" id="IPR052027">
    <property type="entry name" value="PspC"/>
</dbReference>
<protein>
    <submittedName>
        <fullName evidence="8">Phage shock protein C</fullName>
    </submittedName>
</protein>
<dbReference type="GO" id="GO:0005886">
    <property type="term" value="C:plasma membrane"/>
    <property type="evidence" value="ECO:0007669"/>
    <property type="project" value="UniProtKB-SubCell"/>
</dbReference>
<dbReference type="Proteomes" id="UP000561459">
    <property type="component" value="Unassembled WGS sequence"/>
</dbReference>
<evidence type="ECO:0000256" key="2">
    <source>
        <dbReference type="ARBA" id="ARBA00022475"/>
    </source>
</evidence>
<keyword evidence="5 6" id="KW-0472">Membrane</keyword>
<evidence type="ECO:0000256" key="4">
    <source>
        <dbReference type="ARBA" id="ARBA00022989"/>
    </source>
</evidence>
<evidence type="ECO:0000313" key="8">
    <source>
        <dbReference type="EMBL" id="MBB3939633.1"/>
    </source>
</evidence>
<accession>A0A7W6FXV1</accession>
<sequence>MSRGEFYLDKSNAKLAGVCAGIADYTGTDALWVRIATVFLTLFVSFITIPIYIIAAFAANKRPMALYSEGEELRLLRKLDRSRSKNRYRSELSDMDRRVADIEARYSSSNARLAAEIDSLR</sequence>
<dbReference type="Pfam" id="PF04024">
    <property type="entry name" value="PspC"/>
    <property type="match status" value="1"/>
</dbReference>
<evidence type="ECO:0000256" key="5">
    <source>
        <dbReference type="ARBA" id="ARBA00023136"/>
    </source>
</evidence>